<dbReference type="Pfam" id="PF00665">
    <property type="entry name" value="rve"/>
    <property type="match status" value="1"/>
</dbReference>
<dbReference type="InterPro" id="IPR036397">
    <property type="entry name" value="RNaseH_sf"/>
</dbReference>
<name>A0A6J4U3E7_9BACT</name>
<dbReference type="PROSITE" id="PS50994">
    <property type="entry name" value="INTEGRASE"/>
    <property type="match status" value="1"/>
</dbReference>
<dbReference type="GO" id="GO:0003676">
    <property type="term" value="F:nucleic acid binding"/>
    <property type="evidence" value="ECO:0007669"/>
    <property type="project" value="InterPro"/>
</dbReference>
<dbReference type="EMBL" id="CADCVN010001643">
    <property type="protein sequence ID" value="CAA9539631.1"/>
    <property type="molecule type" value="Genomic_DNA"/>
</dbReference>
<dbReference type="NCBIfam" id="NF033516">
    <property type="entry name" value="transpos_IS3"/>
    <property type="match status" value="1"/>
</dbReference>
<sequence>MCKVLKVSRSSYYGHLEGSVSKRIQENQKLLRLIKNVYQKSKQRYGSPRIHKALKAEKVEVSRPRVARLMKQAQMKARVKRRFKATTDSKHAYVVSENLLNRNFTAAAIGQAWVSDLTYIKTITGWLYLTVVLDLADRKVVGWALSQTMKAKETTVAALKMAITNRPITRSLIFHSDQGVQYACEEFRKEIQAYPLIRQSMSRKANCSR</sequence>
<organism evidence="2">
    <name type="scientific">uncultured Segetibacter sp</name>
    <dbReference type="NCBI Taxonomy" id="481133"/>
    <lineage>
        <taxon>Bacteria</taxon>
        <taxon>Pseudomonadati</taxon>
        <taxon>Bacteroidota</taxon>
        <taxon>Chitinophagia</taxon>
        <taxon>Chitinophagales</taxon>
        <taxon>Chitinophagaceae</taxon>
        <taxon>Segetibacter</taxon>
        <taxon>environmental samples</taxon>
    </lineage>
</organism>
<dbReference type="GO" id="GO:0015074">
    <property type="term" value="P:DNA integration"/>
    <property type="evidence" value="ECO:0007669"/>
    <property type="project" value="InterPro"/>
</dbReference>
<dbReference type="Pfam" id="PF13276">
    <property type="entry name" value="HTH_21"/>
    <property type="match status" value="1"/>
</dbReference>
<dbReference type="Gene3D" id="3.30.420.10">
    <property type="entry name" value="Ribonuclease H-like superfamily/Ribonuclease H"/>
    <property type="match status" value="1"/>
</dbReference>
<feature type="domain" description="Integrase catalytic" evidence="1">
    <location>
        <begin position="104"/>
        <end position="209"/>
    </location>
</feature>
<dbReference type="AlphaFoldDB" id="A0A6J4U3E7"/>
<protein>
    <submittedName>
        <fullName evidence="2">Mobile element protein</fullName>
    </submittedName>
</protein>
<reference evidence="2" key="1">
    <citation type="submission" date="2020-02" db="EMBL/GenBank/DDBJ databases">
        <authorList>
            <person name="Meier V. D."/>
        </authorList>
    </citation>
    <scope>NUCLEOTIDE SEQUENCE</scope>
    <source>
        <strain evidence="2">AVDCRST_MAG96</strain>
    </source>
</reference>
<dbReference type="InterPro" id="IPR012337">
    <property type="entry name" value="RNaseH-like_sf"/>
</dbReference>
<gene>
    <name evidence="2" type="ORF">AVDCRST_MAG96-4193</name>
</gene>
<dbReference type="PANTHER" id="PTHR46889:SF4">
    <property type="entry name" value="TRANSPOSASE INSO FOR INSERTION SEQUENCE ELEMENT IS911B-RELATED"/>
    <property type="match status" value="1"/>
</dbReference>
<dbReference type="InterPro" id="IPR050900">
    <property type="entry name" value="Transposase_IS3/IS150/IS904"/>
</dbReference>
<dbReference type="InterPro" id="IPR025948">
    <property type="entry name" value="HTH-like_dom"/>
</dbReference>
<evidence type="ECO:0000259" key="1">
    <source>
        <dbReference type="PROSITE" id="PS50994"/>
    </source>
</evidence>
<dbReference type="InterPro" id="IPR001584">
    <property type="entry name" value="Integrase_cat-core"/>
</dbReference>
<dbReference type="InterPro" id="IPR048020">
    <property type="entry name" value="Transpos_IS3"/>
</dbReference>
<dbReference type="SUPFAM" id="SSF53098">
    <property type="entry name" value="Ribonuclease H-like"/>
    <property type="match status" value="1"/>
</dbReference>
<evidence type="ECO:0000313" key="2">
    <source>
        <dbReference type="EMBL" id="CAA9539631.1"/>
    </source>
</evidence>
<dbReference type="PANTHER" id="PTHR46889">
    <property type="entry name" value="TRANSPOSASE INSF FOR INSERTION SEQUENCE IS3B-RELATED"/>
    <property type="match status" value="1"/>
</dbReference>
<proteinExistence type="predicted"/>
<accession>A0A6J4U3E7</accession>